<dbReference type="NCBIfam" id="TIGR02673">
    <property type="entry name" value="FtsE"/>
    <property type="match status" value="1"/>
</dbReference>
<keyword evidence="6 10" id="KW-0547">Nucleotide-binding</keyword>
<dbReference type="PROSITE" id="PS00211">
    <property type="entry name" value="ABC_TRANSPORTER_1"/>
    <property type="match status" value="1"/>
</dbReference>
<dbReference type="InterPro" id="IPR005286">
    <property type="entry name" value="Cell_div_FtsE"/>
</dbReference>
<keyword evidence="5 10" id="KW-0132">Cell division</keyword>
<comment type="similarity">
    <text evidence="2 10">Belongs to the ABC transporter superfamily.</text>
</comment>
<evidence type="ECO:0000256" key="2">
    <source>
        <dbReference type="ARBA" id="ARBA00005417"/>
    </source>
</evidence>
<reference evidence="13" key="1">
    <citation type="submission" date="2016-11" db="EMBL/GenBank/DDBJ databases">
        <authorList>
            <person name="Varghese N."/>
            <person name="Submissions S."/>
        </authorList>
    </citation>
    <scope>NUCLEOTIDE SEQUENCE [LARGE SCALE GENOMIC DNA]</scope>
    <source>
        <strain evidence="13">DSM 17456</strain>
    </source>
</reference>
<comment type="subcellular location">
    <subcellularLocation>
        <location evidence="10">Cell membrane</location>
        <topology evidence="10">Peripheral membrane protein</topology>
        <orientation evidence="10">Cytoplasmic side</orientation>
    </subcellularLocation>
</comment>
<dbReference type="AlphaFoldDB" id="A0A1N6FA82"/>
<evidence type="ECO:0000259" key="11">
    <source>
        <dbReference type="PROSITE" id="PS50893"/>
    </source>
</evidence>
<dbReference type="GO" id="GO:0051301">
    <property type="term" value="P:cell division"/>
    <property type="evidence" value="ECO:0007669"/>
    <property type="project" value="UniProtKB-UniRule"/>
</dbReference>
<dbReference type="OrthoDB" id="9809450at2"/>
<dbReference type="InterPro" id="IPR003593">
    <property type="entry name" value="AAA+_ATPase"/>
</dbReference>
<feature type="domain" description="ABC transporter" evidence="11">
    <location>
        <begin position="2"/>
        <end position="233"/>
    </location>
</feature>
<keyword evidence="8 10" id="KW-0472">Membrane</keyword>
<evidence type="ECO:0000256" key="4">
    <source>
        <dbReference type="ARBA" id="ARBA00022475"/>
    </source>
</evidence>
<evidence type="ECO:0000313" key="12">
    <source>
        <dbReference type="EMBL" id="SIN92134.1"/>
    </source>
</evidence>
<evidence type="ECO:0000256" key="10">
    <source>
        <dbReference type="RuleBase" id="RU365094"/>
    </source>
</evidence>
<evidence type="ECO:0000256" key="1">
    <source>
        <dbReference type="ARBA" id="ARBA00002579"/>
    </source>
</evidence>
<dbReference type="Gene3D" id="3.40.50.300">
    <property type="entry name" value="P-loop containing nucleotide triphosphate hydrolases"/>
    <property type="match status" value="1"/>
</dbReference>
<evidence type="ECO:0000256" key="5">
    <source>
        <dbReference type="ARBA" id="ARBA00022618"/>
    </source>
</evidence>
<dbReference type="PANTHER" id="PTHR24220:SF470">
    <property type="entry name" value="CELL DIVISION ATP-BINDING PROTEIN FTSE"/>
    <property type="match status" value="1"/>
</dbReference>
<evidence type="ECO:0000256" key="9">
    <source>
        <dbReference type="ARBA" id="ARBA00023306"/>
    </source>
</evidence>
<dbReference type="Pfam" id="PF00005">
    <property type="entry name" value="ABC_tran"/>
    <property type="match status" value="1"/>
</dbReference>
<proteinExistence type="inferred from homology"/>
<dbReference type="SMART" id="SM00382">
    <property type="entry name" value="AAA"/>
    <property type="match status" value="1"/>
</dbReference>
<comment type="subunit">
    <text evidence="10">Homodimer. Forms a membrane-associated complex with FtsX.</text>
</comment>
<name>A0A1N6FA82_9BACT</name>
<dbReference type="GO" id="GO:0022857">
    <property type="term" value="F:transmembrane transporter activity"/>
    <property type="evidence" value="ECO:0007669"/>
    <property type="project" value="TreeGrafter"/>
</dbReference>
<dbReference type="GO" id="GO:0005524">
    <property type="term" value="F:ATP binding"/>
    <property type="evidence" value="ECO:0007669"/>
    <property type="project" value="UniProtKB-UniRule"/>
</dbReference>
<evidence type="ECO:0000256" key="8">
    <source>
        <dbReference type="ARBA" id="ARBA00023136"/>
    </source>
</evidence>
<dbReference type="GO" id="GO:0016887">
    <property type="term" value="F:ATP hydrolysis activity"/>
    <property type="evidence" value="ECO:0007669"/>
    <property type="project" value="InterPro"/>
</dbReference>
<dbReference type="STRING" id="1121457.SAMN02745161_1193"/>
<dbReference type="PROSITE" id="PS50893">
    <property type="entry name" value="ABC_TRANSPORTER_2"/>
    <property type="match status" value="1"/>
</dbReference>
<dbReference type="GO" id="GO:0005886">
    <property type="term" value="C:plasma membrane"/>
    <property type="evidence" value="ECO:0007669"/>
    <property type="project" value="UniProtKB-SubCell"/>
</dbReference>
<sequence>MLTVTNLSHNFGSYWALKNCTFSLNKGEFLFLTGSSGAGKTTLLRLLYASLPVMRGSATVAGYNLKSLPARKIPDLRRQVSVVFQDFKILPYRTVYQNIAMALEVRGFSKVHIDRRVRAVVRGLGLESRINMMCGELSGGEQQRVAVARSVVVNPKILLADEPTGNLDEELAARMIGIFKQFHMHGTTVVLATHSSDIVRMHPEARQLRLEHGKIVAANWRGAEIFSDSIAEVHS</sequence>
<evidence type="ECO:0000256" key="7">
    <source>
        <dbReference type="ARBA" id="ARBA00022840"/>
    </source>
</evidence>
<dbReference type="InterPro" id="IPR003439">
    <property type="entry name" value="ABC_transporter-like_ATP-bd"/>
</dbReference>
<comment type="function">
    <text evidence="1">Part of the ABC transporter FtsEX involved in cellular division. Important for assembly or stability of the septal ring.</text>
</comment>
<dbReference type="SUPFAM" id="SSF52540">
    <property type="entry name" value="P-loop containing nucleoside triphosphate hydrolases"/>
    <property type="match status" value="1"/>
</dbReference>
<dbReference type="FunFam" id="3.40.50.300:FF:000056">
    <property type="entry name" value="Cell division ATP-binding protein FtsE"/>
    <property type="match status" value="1"/>
</dbReference>
<keyword evidence="13" id="KW-1185">Reference proteome</keyword>
<organism evidence="12 13">
    <name type="scientific">Halodesulfovibrio marinisediminis DSM 17456</name>
    <dbReference type="NCBI Taxonomy" id="1121457"/>
    <lineage>
        <taxon>Bacteria</taxon>
        <taxon>Pseudomonadati</taxon>
        <taxon>Thermodesulfobacteriota</taxon>
        <taxon>Desulfovibrionia</taxon>
        <taxon>Desulfovibrionales</taxon>
        <taxon>Desulfovibrionaceae</taxon>
        <taxon>Halodesulfovibrio</taxon>
    </lineage>
</organism>
<evidence type="ECO:0000313" key="13">
    <source>
        <dbReference type="Proteomes" id="UP000184694"/>
    </source>
</evidence>
<keyword evidence="9 10" id="KW-0131">Cell cycle</keyword>
<protein>
    <recommendedName>
        <fullName evidence="3 10">Cell division ATP-binding protein FtsE</fullName>
    </recommendedName>
</protein>
<dbReference type="RefSeq" id="WP_074216041.1">
    <property type="nucleotide sequence ID" value="NZ_FSRG01000004.1"/>
</dbReference>
<dbReference type="InterPro" id="IPR017871">
    <property type="entry name" value="ABC_transporter-like_CS"/>
</dbReference>
<dbReference type="EMBL" id="FSRG01000004">
    <property type="protein sequence ID" value="SIN92134.1"/>
    <property type="molecule type" value="Genomic_DNA"/>
</dbReference>
<gene>
    <name evidence="10" type="primary">ftsE</name>
    <name evidence="12" type="ORF">SAMN02745161_1193</name>
</gene>
<keyword evidence="7 10" id="KW-0067">ATP-binding</keyword>
<dbReference type="InterPro" id="IPR015854">
    <property type="entry name" value="ABC_transpr_LolD-like"/>
</dbReference>
<evidence type="ECO:0000256" key="3">
    <source>
        <dbReference type="ARBA" id="ARBA00020019"/>
    </source>
</evidence>
<evidence type="ECO:0000256" key="6">
    <source>
        <dbReference type="ARBA" id="ARBA00022741"/>
    </source>
</evidence>
<dbReference type="Proteomes" id="UP000184694">
    <property type="component" value="Unassembled WGS sequence"/>
</dbReference>
<dbReference type="PANTHER" id="PTHR24220">
    <property type="entry name" value="IMPORT ATP-BINDING PROTEIN"/>
    <property type="match status" value="1"/>
</dbReference>
<keyword evidence="4 10" id="KW-1003">Cell membrane</keyword>
<accession>A0A1N6FA82</accession>
<dbReference type="InterPro" id="IPR027417">
    <property type="entry name" value="P-loop_NTPase"/>
</dbReference>